<dbReference type="Proteomes" id="UP000615446">
    <property type="component" value="Unassembled WGS sequence"/>
</dbReference>
<accession>A0A8H3LR22</accession>
<dbReference type="EMBL" id="BLAL01000191">
    <property type="protein sequence ID" value="GES89848.1"/>
    <property type="molecule type" value="Genomic_DNA"/>
</dbReference>
<organism evidence="1 2">
    <name type="scientific">Rhizophagus clarus</name>
    <dbReference type="NCBI Taxonomy" id="94130"/>
    <lineage>
        <taxon>Eukaryota</taxon>
        <taxon>Fungi</taxon>
        <taxon>Fungi incertae sedis</taxon>
        <taxon>Mucoromycota</taxon>
        <taxon>Glomeromycotina</taxon>
        <taxon>Glomeromycetes</taxon>
        <taxon>Glomerales</taxon>
        <taxon>Glomeraceae</taxon>
        <taxon>Rhizophagus</taxon>
    </lineage>
</organism>
<evidence type="ECO:0000313" key="1">
    <source>
        <dbReference type="EMBL" id="GES89848.1"/>
    </source>
</evidence>
<sequence>MSQTLSADADSASLSVPEKDSIKNLIPPINRILFIMSSAVPVLPVGKVVVPPEDWKIVPTPLFLWLGGRFGSPPISPSPKPIYNKSTSFFNFINDQMINYFMVLREIRSINDGIILNSCDVTS</sequence>
<evidence type="ECO:0000313" key="2">
    <source>
        <dbReference type="Proteomes" id="UP000615446"/>
    </source>
</evidence>
<name>A0A8H3LR22_9GLOM</name>
<reference evidence="1" key="1">
    <citation type="submission" date="2019-10" db="EMBL/GenBank/DDBJ databases">
        <title>Conservation and host-specific expression of non-tandemly repeated heterogenous ribosome RNA gene in arbuscular mycorrhizal fungi.</title>
        <authorList>
            <person name="Maeda T."/>
            <person name="Kobayashi Y."/>
            <person name="Nakagawa T."/>
            <person name="Ezawa T."/>
            <person name="Yamaguchi K."/>
            <person name="Bino T."/>
            <person name="Nishimoto Y."/>
            <person name="Shigenobu S."/>
            <person name="Kawaguchi M."/>
        </authorList>
    </citation>
    <scope>NUCLEOTIDE SEQUENCE</scope>
    <source>
        <strain evidence="1">HR1</strain>
    </source>
</reference>
<dbReference type="AlphaFoldDB" id="A0A8H3LR22"/>
<protein>
    <submittedName>
        <fullName evidence="1">Uncharacterized protein</fullName>
    </submittedName>
</protein>
<proteinExistence type="predicted"/>
<gene>
    <name evidence="1" type="ORF">RCL2_001672600</name>
</gene>
<comment type="caution">
    <text evidence="1">The sequence shown here is derived from an EMBL/GenBank/DDBJ whole genome shotgun (WGS) entry which is preliminary data.</text>
</comment>